<sequence>MMCEWQKLTLSTSTMYSRRTFTEIIAIVWLCASCSAKRQWDYEPLSISGRTSDASKLTIETEVARERRDKFITATFGINYQIDGTTMVEAIAYRSQSGSSSDYQLMPWSIPKQPFQDYIKDYYKDVVYGNFGACSNLPKPGTETPFPKMTVKLEKCVITGDGLPEIAPEGYYKIIFSVTGEVEWGFELIAKVISKSNMMGY</sequence>
<reference evidence="1 2" key="1">
    <citation type="journal article" date="2007" name="Nature">
        <title>Evolution of genes and genomes on the Drosophila phylogeny.</title>
        <authorList>
            <consortium name="Drosophila 12 Genomes Consortium"/>
            <person name="Clark A.G."/>
            <person name="Eisen M.B."/>
            <person name="Smith D.R."/>
            <person name="Bergman C.M."/>
            <person name="Oliver B."/>
            <person name="Markow T.A."/>
            <person name="Kaufman T.C."/>
            <person name="Kellis M."/>
            <person name="Gelbart W."/>
            <person name="Iyer V.N."/>
            <person name="Pollard D.A."/>
            <person name="Sackton T.B."/>
            <person name="Larracuente A.M."/>
            <person name="Singh N.D."/>
            <person name="Abad J.P."/>
            <person name="Abt D.N."/>
            <person name="Adryan B."/>
            <person name="Aguade M."/>
            <person name="Akashi H."/>
            <person name="Anderson W.W."/>
            <person name="Aquadro C.F."/>
            <person name="Ardell D.H."/>
            <person name="Arguello R."/>
            <person name="Artieri C.G."/>
            <person name="Barbash D.A."/>
            <person name="Barker D."/>
            <person name="Barsanti P."/>
            <person name="Batterham P."/>
            <person name="Batzoglou S."/>
            <person name="Begun D."/>
            <person name="Bhutkar A."/>
            <person name="Blanco E."/>
            <person name="Bosak S.A."/>
            <person name="Bradley R.K."/>
            <person name="Brand A.D."/>
            <person name="Brent M.R."/>
            <person name="Brooks A.N."/>
            <person name="Brown R.H."/>
            <person name="Butlin R.K."/>
            <person name="Caggese C."/>
            <person name="Calvi B.R."/>
            <person name="Bernardo de Carvalho A."/>
            <person name="Caspi A."/>
            <person name="Castrezana S."/>
            <person name="Celniker S.E."/>
            <person name="Chang J.L."/>
            <person name="Chapple C."/>
            <person name="Chatterji S."/>
            <person name="Chinwalla A."/>
            <person name="Civetta A."/>
            <person name="Clifton S.W."/>
            <person name="Comeron J.M."/>
            <person name="Costello J.C."/>
            <person name="Coyne J.A."/>
            <person name="Daub J."/>
            <person name="David R.G."/>
            <person name="Delcher A.L."/>
            <person name="Delehaunty K."/>
            <person name="Do C.B."/>
            <person name="Ebling H."/>
            <person name="Edwards K."/>
            <person name="Eickbush T."/>
            <person name="Evans J.D."/>
            <person name="Filipski A."/>
            <person name="Findeiss S."/>
            <person name="Freyhult E."/>
            <person name="Fulton L."/>
            <person name="Fulton R."/>
            <person name="Garcia A.C."/>
            <person name="Gardiner A."/>
            <person name="Garfield D.A."/>
            <person name="Garvin B.E."/>
            <person name="Gibson G."/>
            <person name="Gilbert D."/>
            <person name="Gnerre S."/>
            <person name="Godfrey J."/>
            <person name="Good R."/>
            <person name="Gotea V."/>
            <person name="Gravely B."/>
            <person name="Greenberg A.J."/>
            <person name="Griffiths-Jones S."/>
            <person name="Gross S."/>
            <person name="Guigo R."/>
            <person name="Gustafson E.A."/>
            <person name="Haerty W."/>
            <person name="Hahn M.W."/>
            <person name="Halligan D.L."/>
            <person name="Halpern A.L."/>
            <person name="Halter G.M."/>
            <person name="Han M.V."/>
            <person name="Heger A."/>
            <person name="Hillier L."/>
            <person name="Hinrichs A.S."/>
            <person name="Holmes I."/>
            <person name="Hoskins R.A."/>
            <person name="Hubisz M.J."/>
            <person name="Hultmark D."/>
            <person name="Huntley M.A."/>
            <person name="Jaffe D.B."/>
            <person name="Jagadeeshan S."/>
            <person name="Jeck W.R."/>
            <person name="Johnson J."/>
            <person name="Jones C.D."/>
            <person name="Jordan W.C."/>
            <person name="Karpen G.H."/>
            <person name="Kataoka E."/>
            <person name="Keightley P.D."/>
            <person name="Kheradpour P."/>
            <person name="Kirkness E.F."/>
            <person name="Koerich L.B."/>
            <person name="Kristiansen K."/>
            <person name="Kudrna D."/>
            <person name="Kulathinal R.J."/>
            <person name="Kumar S."/>
            <person name="Kwok R."/>
            <person name="Lander E."/>
            <person name="Langley C.H."/>
            <person name="Lapoint R."/>
            <person name="Lazzaro B.P."/>
            <person name="Lee S.J."/>
            <person name="Levesque L."/>
            <person name="Li R."/>
            <person name="Lin C.F."/>
            <person name="Lin M.F."/>
            <person name="Lindblad-Toh K."/>
            <person name="Llopart A."/>
            <person name="Long M."/>
            <person name="Low L."/>
            <person name="Lozovsky E."/>
            <person name="Lu J."/>
            <person name="Luo M."/>
            <person name="Machado C.A."/>
            <person name="Makalowski W."/>
            <person name="Marzo M."/>
            <person name="Matsuda M."/>
            <person name="Matzkin L."/>
            <person name="McAllister B."/>
            <person name="McBride C.S."/>
            <person name="McKernan B."/>
            <person name="McKernan K."/>
            <person name="Mendez-Lago M."/>
            <person name="Minx P."/>
            <person name="Mollenhauer M.U."/>
            <person name="Montooth K."/>
            <person name="Mount S.M."/>
            <person name="Mu X."/>
            <person name="Myers E."/>
            <person name="Negre B."/>
            <person name="Newfeld S."/>
            <person name="Nielsen R."/>
            <person name="Noor M.A."/>
            <person name="O'Grady P."/>
            <person name="Pachter L."/>
            <person name="Papaceit M."/>
            <person name="Parisi M.J."/>
            <person name="Parisi M."/>
            <person name="Parts L."/>
            <person name="Pedersen J.S."/>
            <person name="Pesole G."/>
            <person name="Phillippy A.M."/>
            <person name="Ponting C.P."/>
            <person name="Pop M."/>
            <person name="Porcelli D."/>
            <person name="Powell J.R."/>
            <person name="Prohaska S."/>
            <person name="Pruitt K."/>
            <person name="Puig M."/>
            <person name="Quesneville H."/>
            <person name="Ram K.R."/>
            <person name="Rand D."/>
            <person name="Rasmussen M.D."/>
            <person name="Reed L.K."/>
            <person name="Reenan R."/>
            <person name="Reily A."/>
            <person name="Remington K.A."/>
            <person name="Rieger T.T."/>
            <person name="Ritchie M.G."/>
            <person name="Robin C."/>
            <person name="Rogers Y.H."/>
            <person name="Rohde C."/>
            <person name="Rozas J."/>
            <person name="Rubenfield M.J."/>
            <person name="Ruiz A."/>
            <person name="Russo S."/>
            <person name="Salzberg S.L."/>
            <person name="Sanchez-Gracia A."/>
            <person name="Saranga D.J."/>
            <person name="Sato H."/>
            <person name="Schaeffer S.W."/>
            <person name="Schatz M.C."/>
            <person name="Schlenke T."/>
            <person name="Schwartz R."/>
            <person name="Segarra C."/>
            <person name="Singh R.S."/>
            <person name="Sirot L."/>
            <person name="Sirota M."/>
            <person name="Sisneros N.B."/>
            <person name="Smith C.D."/>
            <person name="Smith T.F."/>
            <person name="Spieth J."/>
            <person name="Stage D.E."/>
            <person name="Stark A."/>
            <person name="Stephan W."/>
            <person name="Strausberg R.L."/>
            <person name="Strempel S."/>
            <person name="Sturgill D."/>
            <person name="Sutton G."/>
            <person name="Sutton G.G."/>
            <person name="Tao W."/>
            <person name="Teichmann S."/>
            <person name="Tobari Y.N."/>
            <person name="Tomimura Y."/>
            <person name="Tsolas J.M."/>
            <person name="Valente V.L."/>
            <person name="Venter E."/>
            <person name="Venter J.C."/>
            <person name="Vicario S."/>
            <person name="Vieira F.G."/>
            <person name="Vilella A.J."/>
            <person name="Villasante A."/>
            <person name="Walenz B."/>
            <person name="Wang J."/>
            <person name="Wasserman M."/>
            <person name="Watts T."/>
            <person name="Wilson D."/>
            <person name="Wilson R.K."/>
            <person name="Wing R.A."/>
            <person name="Wolfner M.F."/>
            <person name="Wong A."/>
            <person name="Wong G.K."/>
            <person name="Wu C.I."/>
            <person name="Wu G."/>
            <person name="Yamamoto D."/>
            <person name="Yang H.P."/>
            <person name="Yang S.P."/>
            <person name="Yorke J.A."/>
            <person name="Yoshida K."/>
            <person name="Zdobnov E."/>
            <person name="Zhang P."/>
            <person name="Zhang Y."/>
            <person name="Zimin A.V."/>
            <person name="Baldwin J."/>
            <person name="Abdouelleil A."/>
            <person name="Abdulkadir J."/>
            <person name="Abebe A."/>
            <person name="Abera B."/>
            <person name="Abreu J."/>
            <person name="Acer S.C."/>
            <person name="Aftuck L."/>
            <person name="Alexander A."/>
            <person name="An P."/>
            <person name="Anderson E."/>
            <person name="Anderson S."/>
            <person name="Arachi H."/>
            <person name="Azer M."/>
            <person name="Bachantsang P."/>
            <person name="Barry A."/>
            <person name="Bayul T."/>
            <person name="Berlin A."/>
            <person name="Bessette D."/>
            <person name="Bloom T."/>
            <person name="Blye J."/>
            <person name="Boguslavskiy L."/>
            <person name="Bonnet C."/>
            <person name="Boukhgalter B."/>
            <person name="Bourzgui I."/>
            <person name="Brown A."/>
            <person name="Cahill P."/>
            <person name="Channer S."/>
            <person name="Cheshatsang Y."/>
            <person name="Chuda L."/>
            <person name="Citroen M."/>
            <person name="Collymore A."/>
            <person name="Cooke P."/>
            <person name="Costello M."/>
            <person name="D'Aco K."/>
            <person name="Daza R."/>
            <person name="De Haan G."/>
            <person name="DeGray S."/>
            <person name="DeMaso C."/>
            <person name="Dhargay N."/>
            <person name="Dooley K."/>
            <person name="Dooley E."/>
            <person name="Doricent M."/>
            <person name="Dorje P."/>
            <person name="Dorjee K."/>
            <person name="Dupes A."/>
            <person name="Elong R."/>
            <person name="Falk J."/>
            <person name="Farina A."/>
            <person name="Faro S."/>
            <person name="Ferguson D."/>
            <person name="Fisher S."/>
            <person name="Foley C.D."/>
            <person name="Franke A."/>
            <person name="Friedrich D."/>
            <person name="Gadbois L."/>
            <person name="Gearin G."/>
            <person name="Gearin C.R."/>
            <person name="Giannoukos G."/>
            <person name="Goode T."/>
            <person name="Graham J."/>
            <person name="Grandbois E."/>
            <person name="Grewal S."/>
            <person name="Gyaltsen K."/>
            <person name="Hafez N."/>
            <person name="Hagos B."/>
            <person name="Hall J."/>
            <person name="Henson C."/>
            <person name="Hollinger A."/>
            <person name="Honan T."/>
            <person name="Huard M.D."/>
            <person name="Hughes L."/>
            <person name="Hurhula B."/>
            <person name="Husby M.E."/>
            <person name="Kamat A."/>
            <person name="Kanga B."/>
            <person name="Kashin S."/>
            <person name="Khazanovich D."/>
            <person name="Kisner P."/>
            <person name="Lance K."/>
            <person name="Lara M."/>
            <person name="Lee W."/>
            <person name="Lennon N."/>
            <person name="Letendre F."/>
            <person name="LeVine R."/>
            <person name="Lipovsky A."/>
            <person name="Liu X."/>
            <person name="Liu J."/>
            <person name="Liu S."/>
            <person name="Lokyitsang T."/>
            <person name="Lokyitsang Y."/>
            <person name="Lubonja R."/>
            <person name="Lui A."/>
            <person name="MacDonald P."/>
            <person name="Magnisalis V."/>
            <person name="Maru K."/>
            <person name="Matthews C."/>
            <person name="McCusker W."/>
            <person name="McDonough S."/>
            <person name="Mehta T."/>
            <person name="Meldrim J."/>
            <person name="Meneus L."/>
            <person name="Mihai O."/>
            <person name="Mihalev A."/>
            <person name="Mihova T."/>
            <person name="Mittelman R."/>
            <person name="Mlenga V."/>
            <person name="Montmayeur A."/>
            <person name="Mulrain L."/>
            <person name="Navidi A."/>
            <person name="Naylor J."/>
            <person name="Negash T."/>
            <person name="Nguyen T."/>
            <person name="Nguyen N."/>
            <person name="Nicol R."/>
            <person name="Norbu C."/>
            <person name="Norbu N."/>
            <person name="Novod N."/>
            <person name="O'Neill B."/>
            <person name="Osman S."/>
            <person name="Markiewicz E."/>
            <person name="Oyono O.L."/>
            <person name="Patti C."/>
            <person name="Phunkhang P."/>
            <person name="Pierre F."/>
            <person name="Priest M."/>
            <person name="Raghuraman S."/>
            <person name="Rege F."/>
            <person name="Reyes R."/>
            <person name="Rise C."/>
            <person name="Rogov P."/>
            <person name="Ross K."/>
            <person name="Ryan E."/>
            <person name="Settipalli S."/>
            <person name="Shea T."/>
            <person name="Sherpa N."/>
            <person name="Shi L."/>
            <person name="Shih D."/>
            <person name="Sparrow T."/>
            <person name="Spaulding J."/>
            <person name="Stalker J."/>
            <person name="Stange-Thomann N."/>
            <person name="Stavropoulos S."/>
            <person name="Stone C."/>
            <person name="Strader C."/>
            <person name="Tesfaye S."/>
            <person name="Thomson T."/>
            <person name="Thoulutsang Y."/>
            <person name="Thoulutsang D."/>
            <person name="Topham K."/>
            <person name="Topping I."/>
            <person name="Tsamla T."/>
            <person name="Vassiliev H."/>
            <person name="Vo A."/>
            <person name="Wangchuk T."/>
            <person name="Wangdi T."/>
            <person name="Weiand M."/>
            <person name="Wilkinson J."/>
            <person name="Wilson A."/>
            <person name="Yadav S."/>
            <person name="Young G."/>
            <person name="Yu Q."/>
            <person name="Zembek L."/>
            <person name="Zhong D."/>
            <person name="Zimmer A."/>
            <person name="Zwirko Z."/>
            <person name="Jaffe D.B."/>
            <person name="Alvarez P."/>
            <person name="Brockman W."/>
            <person name="Butler J."/>
            <person name="Chin C."/>
            <person name="Gnerre S."/>
            <person name="Grabherr M."/>
            <person name="Kleber M."/>
            <person name="Mauceli E."/>
            <person name="MacCallum I."/>
        </authorList>
    </citation>
    <scope>NUCLEOTIDE SEQUENCE [LARGE SCALE GENOMIC DNA]</scope>
    <source>
        <strain evidence="2">Tucson 15010-1051.87</strain>
    </source>
</reference>
<dbReference type="Proteomes" id="UP000008792">
    <property type="component" value="Unassembled WGS sequence"/>
</dbReference>
<organism evidence="1 2">
    <name type="scientific">Drosophila virilis</name>
    <name type="common">Fruit fly</name>
    <dbReference type="NCBI Taxonomy" id="7244"/>
    <lineage>
        <taxon>Eukaryota</taxon>
        <taxon>Metazoa</taxon>
        <taxon>Ecdysozoa</taxon>
        <taxon>Arthropoda</taxon>
        <taxon>Hexapoda</taxon>
        <taxon>Insecta</taxon>
        <taxon>Pterygota</taxon>
        <taxon>Neoptera</taxon>
        <taxon>Endopterygota</taxon>
        <taxon>Diptera</taxon>
        <taxon>Brachycera</taxon>
        <taxon>Muscomorpha</taxon>
        <taxon>Ephydroidea</taxon>
        <taxon>Drosophilidae</taxon>
        <taxon>Drosophila</taxon>
    </lineage>
</organism>
<proteinExistence type="predicted"/>
<evidence type="ECO:0000313" key="1">
    <source>
        <dbReference type="EMBL" id="EDW62193.2"/>
    </source>
</evidence>
<dbReference type="OrthoDB" id="8043478at2759"/>
<name>B4LNL3_DROVI</name>
<dbReference type="PANTHER" id="PTHR21112">
    <property type="entry name" value="CHEMOSENSORY PROTEIN A 29A-RELATED"/>
    <property type="match status" value="1"/>
</dbReference>
<dbReference type="InterPro" id="IPR010512">
    <property type="entry name" value="DUF1091"/>
</dbReference>
<dbReference type="Pfam" id="PF06477">
    <property type="entry name" value="DUF1091"/>
    <property type="match status" value="1"/>
</dbReference>
<dbReference type="EMBL" id="CH940648">
    <property type="protein sequence ID" value="EDW62193.2"/>
    <property type="molecule type" value="Genomic_DNA"/>
</dbReference>
<protein>
    <submittedName>
        <fullName evidence="1">Uncharacterized protein</fullName>
    </submittedName>
</protein>
<accession>B4LNL3</accession>
<dbReference type="KEGG" id="dvi:6625347"/>
<gene>
    <name evidence="1" type="primary">Dvir\GJ19882</name>
    <name evidence="1" type="ORF">Dvir_GJ19882</name>
</gene>
<dbReference type="HOGENOM" id="CLU_125152_0_0_1"/>
<dbReference type="AlphaFoldDB" id="B4LNL3"/>
<evidence type="ECO:0000313" key="2">
    <source>
        <dbReference type="Proteomes" id="UP000008792"/>
    </source>
</evidence>
<keyword evidence="2" id="KW-1185">Reference proteome</keyword>
<dbReference type="PANTHER" id="PTHR21112:SF0">
    <property type="entry name" value="CHEMOSENSORY PROTEIN A 29A-RELATED"/>
    <property type="match status" value="1"/>
</dbReference>
<dbReference type="eggNOG" id="ENOG502TBEJ">
    <property type="taxonomic scope" value="Eukaryota"/>
</dbReference>
<dbReference type="InParanoid" id="B4LNL3"/>